<reference evidence="2 3" key="1">
    <citation type="submission" date="2018-06" db="EMBL/GenBank/DDBJ databases">
        <title>NTM in soil in Japan.</title>
        <authorList>
            <person name="Ohya K."/>
        </authorList>
    </citation>
    <scope>NUCLEOTIDE SEQUENCE [LARGE SCALE GENOMIC DNA]</scope>
    <source>
        <strain evidence="2 3">GF76</strain>
    </source>
</reference>
<proteinExistence type="predicted"/>
<feature type="coiled-coil region" evidence="1">
    <location>
        <begin position="53"/>
        <end position="199"/>
    </location>
</feature>
<dbReference type="RefSeq" id="WP_112709062.1">
    <property type="nucleotide sequence ID" value="NZ_QMEU01000041.1"/>
</dbReference>
<evidence type="ECO:0000313" key="2">
    <source>
        <dbReference type="EMBL" id="RAU94243.1"/>
    </source>
</evidence>
<dbReference type="Proteomes" id="UP000250347">
    <property type="component" value="Unassembled WGS sequence"/>
</dbReference>
<evidence type="ECO:0000256" key="1">
    <source>
        <dbReference type="SAM" id="Coils"/>
    </source>
</evidence>
<keyword evidence="2" id="KW-0131">Cell cycle</keyword>
<protein>
    <submittedName>
        <fullName evidence="2">Cell division protein DivIVA</fullName>
    </submittedName>
</protein>
<name>A0A329KFV7_9MYCO</name>
<gene>
    <name evidence="2" type="ORF">DQP58_14675</name>
</gene>
<comment type="caution">
    <text evidence="2">The sequence shown here is derived from an EMBL/GenBank/DDBJ whole genome shotgun (WGS) entry which is preliminary data.</text>
</comment>
<organism evidence="2 3">
    <name type="scientific">Mycobacterium colombiense</name>
    <dbReference type="NCBI Taxonomy" id="339268"/>
    <lineage>
        <taxon>Bacteria</taxon>
        <taxon>Bacillati</taxon>
        <taxon>Actinomycetota</taxon>
        <taxon>Actinomycetes</taxon>
        <taxon>Mycobacteriales</taxon>
        <taxon>Mycobacteriaceae</taxon>
        <taxon>Mycobacterium</taxon>
        <taxon>Mycobacterium avium complex (MAC)</taxon>
    </lineage>
</organism>
<dbReference type="AlphaFoldDB" id="A0A329KFV7"/>
<evidence type="ECO:0000313" key="3">
    <source>
        <dbReference type="Proteomes" id="UP000250347"/>
    </source>
</evidence>
<dbReference type="GO" id="GO:0051301">
    <property type="term" value="P:cell division"/>
    <property type="evidence" value="ECO:0007669"/>
    <property type="project" value="UniProtKB-KW"/>
</dbReference>
<accession>A0A329KFV7</accession>
<dbReference type="EMBL" id="QMEU01000041">
    <property type="protein sequence ID" value="RAU94243.1"/>
    <property type="molecule type" value="Genomic_DNA"/>
</dbReference>
<sequence>MITEPTKSFTRIFRGYDPALVDPYIEALLAKEKLLIDEVLNLRSQRDESSNGAAALRIEVACLKDEVAALSDTSPTPYAMQHRMAKLLRRALDEVSRMQAEARAEADALLADAAAEVEAARREHRELLEHMAAQRKALEAECEETRRKLDADLAGMRNEAQSLIDEAWQQAQHDREQLLADAKQKAHEFDERAHRAMDEANQQRIMILEELMGVARDLQGVPASLESAYQQRQSLPAPGVVVALDQKTQTPGTPAVAS</sequence>
<keyword evidence="1" id="KW-0175">Coiled coil</keyword>
<keyword evidence="2" id="KW-0132">Cell division</keyword>